<feature type="compositionally biased region" description="Acidic residues" evidence="2">
    <location>
        <begin position="268"/>
        <end position="279"/>
    </location>
</feature>
<feature type="compositionally biased region" description="Acidic residues" evidence="2">
    <location>
        <begin position="239"/>
        <end position="250"/>
    </location>
</feature>
<proteinExistence type="predicted"/>
<feature type="compositionally biased region" description="Low complexity" evidence="2">
    <location>
        <begin position="115"/>
        <end position="129"/>
    </location>
</feature>
<dbReference type="SMART" id="SM00787">
    <property type="entry name" value="Spc7"/>
    <property type="match status" value="1"/>
</dbReference>
<feature type="region of interest" description="Disordered" evidence="2">
    <location>
        <begin position="210"/>
        <end position="590"/>
    </location>
</feature>
<feature type="compositionally biased region" description="Polar residues" evidence="2">
    <location>
        <begin position="145"/>
        <end position="168"/>
    </location>
</feature>
<dbReference type="GO" id="GO:1990758">
    <property type="term" value="P:mitotic sister chromatid biorientation"/>
    <property type="evidence" value="ECO:0007669"/>
    <property type="project" value="TreeGrafter"/>
</dbReference>
<evidence type="ECO:0000259" key="3">
    <source>
        <dbReference type="SMART" id="SM00787"/>
    </source>
</evidence>
<dbReference type="PANTHER" id="PTHR28260">
    <property type="entry name" value="SPINDLE POLE BODY COMPONENT SPC105"/>
    <property type="match status" value="1"/>
</dbReference>
<feature type="compositionally biased region" description="Polar residues" evidence="2">
    <location>
        <begin position="465"/>
        <end position="528"/>
    </location>
</feature>
<organism evidence="4 5">
    <name type="scientific">Aureobasidium melanogenum (strain CBS 110374)</name>
    <name type="common">Aureobasidium pullulans var. melanogenum</name>
    <dbReference type="NCBI Taxonomy" id="1043003"/>
    <lineage>
        <taxon>Eukaryota</taxon>
        <taxon>Fungi</taxon>
        <taxon>Dikarya</taxon>
        <taxon>Ascomycota</taxon>
        <taxon>Pezizomycotina</taxon>
        <taxon>Dothideomycetes</taxon>
        <taxon>Dothideomycetidae</taxon>
        <taxon>Dothideales</taxon>
        <taxon>Saccotheciaceae</taxon>
        <taxon>Aureobasidium</taxon>
    </lineage>
</organism>
<dbReference type="STRING" id="1043003.A0A074WLP9"/>
<dbReference type="Pfam" id="PF08317">
    <property type="entry name" value="Spc7"/>
    <property type="match status" value="1"/>
</dbReference>
<feature type="compositionally biased region" description="Basic residues" evidence="2">
    <location>
        <begin position="367"/>
        <end position="377"/>
    </location>
</feature>
<feature type="compositionally biased region" description="Acidic residues" evidence="2">
    <location>
        <begin position="130"/>
        <end position="143"/>
    </location>
</feature>
<feature type="compositionally biased region" description="Low complexity" evidence="2">
    <location>
        <begin position="545"/>
        <end position="562"/>
    </location>
</feature>
<dbReference type="GO" id="GO:0000776">
    <property type="term" value="C:kinetochore"/>
    <property type="evidence" value="ECO:0007669"/>
    <property type="project" value="TreeGrafter"/>
</dbReference>
<reference evidence="4 5" key="1">
    <citation type="journal article" date="2014" name="BMC Genomics">
        <title>Genome sequencing of four Aureobasidium pullulans varieties: biotechnological potential, stress tolerance, and description of new species.</title>
        <authorList>
            <person name="Gostin Ar C."/>
            <person name="Ohm R.A."/>
            <person name="Kogej T."/>
            <person name="Sonjak S."/>
            <person name="Turk M."/>
            <person name="Zajc J."/>
            <person name="Zalar P."/>
            <person name="Grube M."/>
            <person name="Sun H."/>
            <person name="Han J."/>
            <person name="Sharma A."/>
            <person name="Chiniquy J."/>
            <person name="Ngan C.Y."/>
            <person name="Lipzen A."/>
            <person name="Barry K."/>
            <person name="Grigoriev I.V."/>
            <person name="Gunde-Cimerman N."/>
        </authorList>
    </citation>
    <scope>NUCLEOTIDE SEQUENCE [LARGE SCALE GENOMIC DNA]</scope>
    <source>
        <strain evidence="4 5">CBS 110374</strain>
    </source>
</reference>
<evidence type="ECO:0000313" key="5">
    <source>
        <dbReference type="Proteomes" id="UP000030672"/>
    </source>
</evidence>
<feature type="region of interest" description="Disordered" evidence="2">
    <location>
        <begin position="1"/>
        <end position="183"/>
    </location>
</feature>
<dbReference type="RefSeq" id="XP_040880384.1">
    <property type="nucleotide sequence ID" value="XM_041021293.1"/>
</dbReference>
<keyword evidence="1" id="KW-0175">Coiled coil</keyword>
<keyword evidence="5" id="KW-1185">Reference proteome</keyword>
<dbReference type="HOGENOM" id="CLU_002533_1_0_1"/>
<dbReference type="InterPro" id="IPR033338">
    <property type="entry name" value="Spc105/Spc7"/>
</dbReference>
<dbReference type="SMART" id="SM01315">
    <property type="entry name" value="Spc7_N"/>
    <property type="match status" value="1"/>
</dbReference>
<dbReference type="GeneID" id="63914666"/>
<feature type="non-terminal residue" evidence="4">
    <location>
        <position position="1"/>
    </location>
</feature>
<dbReference type="GO" id="GO:0007094">
    <property type="term" value="P:mitotic spindle assembly checkpoint signaling"/>
    <property type="evidence" value="ECO:0007669"/>
    <property type="project" value="TreeGrafter"/>
</dbReference>
<feature type="compositionally biased region" description="Basic and acidic residues" evidence="2">
    <location>
        <begin position="309"/>
        <end position="322"/>
    </location>
</feature>
<dbReference type="InterPro" id="IPR013253">
    <property type="entry name" value="Spc7_domain"/>
</dbReference>
<dbReference type="PANTHER" id="PTHR28260:SF1">
    <property type="entry name" value="SPINDLE POLE BODY COMPONENT SPC105"/>
    <property type="match status" value="1"/>
</dbReference>
<dbReference type="GO" id="GO:0034501">
    <property type="term" value="P:protein localization to kinetochore"/>
    <property type="evidence" value="ECO:0007669"/>
    <property type="project" value="TreeGrafter"/>
</dbReference>
<dbReference type="AlphaFoldDB" id="A0A074WLP9"/>
<evidence type="ECO:0000256" key="1">
    <source>
        <dbReference type="SAM" id="Coils"/>
    </source>
</evidence>
<evidence type="ECO:0000256" key="2">
    <source>
        <dbReference type="SAM" id="MobiDB-lite"/>
    </source>
</evidence>
<gene>
    <name evidence="4" type="ORF">M437DRAFT_46576</name>
</gene>
<feature type="compositionally biased region" description="Acidic residues" evidence="2">
    <location>
        <begin position="415"/>
        <end position="428"/>
    </location>
</feature>
<feature type="compositionally biased region" description="Low complexity" evidence="2">
    <location>
        <begin position="173"/>
        <end position="182"/>
    </location>
</feature>
<feature type="domain" description="Spc7 kinetochore protein" evidence="3">
    <location>
        <begin position="664"/>
        <end position="979"/>
    </location>
</feature>
<dbReference type="Pfam" id="PF15402">
    <property type="entry name" value="MELT_2"/>
    <property type="match status" value="7"/>
</dbReference>
<dbReference type="Proteomes" id="UP000030672">
    <property type="component" value="Unassembled WGS sequence"/>
</dbReference>
<feature type="coiled-coil region" evidence="1">
    <location>
        <begin position="841"/>
        <end position="914"/>
    </location>
</feature>
<evidence type="ECO:0000313" key="4">
    <source>
        <dbReference type="EMBL" id="KEQ63361.1"/>
    </source>
</evidence>
<accession>A0A074WLP9</accession>
<protein>
    <submittedName>
        <fullName evidence="4">Spc7-domain-containing protein</fullName>
    </submittedName>
</protein>
<name>A0A074WLP9_AURM1</name>
<dbReference type="EMBL" id="KL584831">
    <property type="protein sequence ID" value="KEQ63361.1"/>
    <property type="molecule type" value="Genomic_DNA"/>
</dbReference>
<sequence>AVKSILPSKEDEAKRREARRKSLANRRVSFAPEATLHTWDVIEYMRDATASSNSSDHARAHQDPDSDPPSTPPEQADDDDDDLPQSPEHQRDVHQQKRRRSSAIPPMNFNDLDDYSSSPVSGSSNVEASSDVEEDVESEDDGESTAMSLDQGDNTLLSQQSGDSTGSSARLEAALQQAAAQAGTRGIEFDEYGDMSMEMAGDEITNAFKPWAQGQHFAAEDQENNNPFDSVFRPGPQPGDDEDEGDDDMSMDMTHAVGRILPQQQPQDEQEETEDEGDMTMDMTKPMGTIWTANQPQAQPQEQEEDETRDMTMDMTRPEPTRRTVAQARDAKRRRSSSARQSLSDATMDLTVAVGAIQERQQSPVKKDRRLSSRSRRSSGASSVMDEQTMDFTMAVGGIKQQQQQQPKSPREPSIIEEDDAEGNEDMSMEFTAVVGNILKHQAATAIERPATPQNPGSARKSPAPQRTPSSAQQTPSTAQKIPSSVRKTPVSATKSPHFAQKSSESAQHTPLAQTSPISVRQNGSAQKPASVHKSPAIKAPTPASVPKSPVSKISSRKSPVSTRRSARISLAVGQPQQDVQKQHTDESRSTFADSIKFLSTPSKEAGTSPLKRLRALTPKKSPAKKMMTPKKIATPKTSTPFIVENRNAPGLLDLEAAKNIFAVPKSGPPARRVQLNEFLDLAGIKFMDLTASKRRHTVAPTPSEPHGADGEDQSIDLEGAVVAGACTMPMLDLFQHACRELKKYISEGKSFLKTLEAEVYDDPPPFFQAYMNATSERKSQLDGNMRDAKTNARMKSKEIWYDWRSKLLDGLSDGLDRIQTGLDADAEVLGQKQESLDSVLPDLLQHYEGLLKQAEQLEQAAAAISEEEKEELRASRARLVEVDEQIEERKRMLASLQRDVDEQDKLAEAYEESKIESLAAIQEAERVKESCRGFTIDEVQSLKASVAQLEKQSGWAIASASGTNLTMSYANTLQLYFNTTSFKITSSAHATNPTNSPISLTHITPISLTTEKRFFLQLMRAQLQCLDQKTISLKQLLSFVQRGWDAASLIAEQVRCLTLEQLVNVSILSDERLAIDVCILLPKVETKVKVSLRLTATLSDPDAQDLDIKNEIDVDAKVVYGEPYNEKNMSEFVGKRVRGQGSEGWDATIRELRTRLVATGRKGR</sequence>
<dbReference type="InterPro" id="IPR040850">
    <property type="entry name" value="Knl1_RWD_C"/>
</dbReference>
<dbReference type="Pfam" id="PF18210">
    <property type="entry name" value="Knl1_RWD_C"/>
    <property type="match status" value="1"/>
</dbReference>